<dbReference type="InterPro" id="IPR002935">
    <property type="entry name" value="SAM_O-MeTrfase"/>
</dbReference>
<dbReference type="PROSITE" id="PS51682">
    <property type="entry name" value="SAM_OMT_I"/>
    <property type="match status" value="1"/>
</dbReference>
<dbReference type="EMBL" id="JACYWE010000001">
    <property type="protein sequence ID" value="MBD8505463.1"/>
    <property type="molecule type" value="Genomic_DNA"/>
</dbReference>
<protein>
    <submittedName>
        <fullName evidence="4">O-methyltransferase</fullName>
    </submittedName>
</protein>
<sequence length="244" mass="25622">MVSANHPLGLPADVDAVEHLITELVVTPDERAEHAARRAMDAGLPPIEVAPNHGKLLHLLVAMSGARRVLEIGTLAGYSTIWMASALPPGGKLVTIDNEPRHARIAAENIAEAGLSDAVDLRIGDATTILEELARSAPTADSFDFVFIDADKENIPEYLRLALSLCGDGAVVVLDNAVWHGAIVDAADHAAQGIRAGLELLGSEPRFDATVIQTVGTKGWDGFAIARVRSARRQGEPGNGSVAG</sequence>
<dbReference type="GO" id="GO:0008757">
    <property type="term" value="F:S-adenosylmethionine-dependent methyltransferase activity"/>
    <property type="evidence" value="ECO:0007669"/>
    <property type="project" value="TreeGrafter"/>
</dbReference>
<keyword evidence="2" id="KW-0808">Transferase</keyword>
<dbReference type="SUPFAM" id="SSF53335">
    <property type="entry name" value="S-adenosyl-L-methionine-dependent methyltransferases"/>
    <property type="match status" value="1"/>
</dbReference>
<evidence type="ECO:0000256" key="2">
    <source>
        <dbReference type="ARBA" id="ARBA00022679"/>
    </source>
</evidence>
<keyword evidence="1" id="KW-0489">Methyltransferase</keyword>
<dbReference type="PANTHER" id="PTHR10509:SF14">
    <property type="entry name" value="CAFFEOYL-COA O-METHYLTRANSFERASE 3-RELATED"/>
    <property type="match status" value="1"/>
</dbReference>
<dbReference type="InterPro" id="IPR050362">
    <property type="entry name" value="Cation-dep_OMT"/>
</dbReference>
<evidence type="ECO:0000313" key="4">
    <source>
        <dbReference type="EMBL" id="MBD8505463.1"/>
    </source>
</evidence>
<evidence type="ECO:0000256" key="1">
    <source>
        <dbReference type="ARBA" id="ARBA00022603"/>
    </source>
</evidence>
<accession>A0A927JA20</accession>
<dbReference type="PANTHER" id="PTHR10509">
    <property type="entry name" value="O-METHYLTRANSFERASE-RELATED"/>
    <property type="match status" value="1"/>
</dbReference>
<dbReference type="AlphaFoldDB" id="A0A927JA20"/>
<keyword evidence="3" id="KW-0949">S-adenosyl-L-methionine</keyword>
<evidence type="ECO:0000313" key="5">
    <source>
        <dbReference type="Proteomes" id="UP000642993"/>
    </source>
</evidence>
<name>A0A927JA20_9ACTN</name>
<proteinExistence type="predicted"/>
<dbReference type="RefSeq" id="WP_192037895.1">
    <property type="nucleotide sequence ID" value="NZ_JACYWE010000001.1"/>
</dbReference>
<dbReference type="CDD" id="cd02440">
    <property type="entry name" value="AdoMet_MTases"/>
    <property type="match status" value="1"/>
</dbReference>
<keyword evidence="5" id="KW-1185">Reference proteome</keyword>
<gene>
    <name evidence="4" type="ORF">HT102_03030</name>
</gene>
<organism evidence="4 5">
    <name type="scientific">Lolliginicoccus lacisalsi</name>
    <dbReference type="NCBI Taxonomy" id="2742202"/>
    <lineage>
        <taxon>Bacteria</taxon>
        <taxon>Bacillati</taxon>
        <taxon>Actinomycetota</taxon>
        <taxon>Actinomycetes</taxon>
        <taxon>Mycobacteriales</taxon>
        <taxon>Hoyosellaceae</taxon>
        <taxon>Lolliginicoccus</taxon>
    </lineage>
</organism>
<reference evidence="4" key="1">
    <citation type="submission" date="2020-09" db="EMBL/GenBank/DDBJ databases">
        <title>Hoyosella lacisalsi sp. nov., a halotolerant actinobacterium isolated from soil of Lake Gudzhirganskoe.</title>
        <authorList>
            <person name="Yang Q."/>
            <person name="Guo P.Y."/>
            <person name="Liu S.W."/>
            <person name="Li F.N."/>
            <person name="Sun C.H."/>
        </authorList>
    </citation>
    <scope>NUCLEOTIDE SEQUENCE</scope>
    <source>
        <strain evidence="4">G463</strain>
    </source>
</reference>
<dbReference type="Proteomes" id="UP000642993">
    <property type="component" value="Unassembled WGS sequence"/>
</dbReference>
<dbReference type="Pfam" id="PF01596">
    <property type="entry name" value="Methyltransf_3"/>
    <property type="match status" value="1"/>
</dbReference>
<dbReference type="Gene3D" id="3.40.50.150">
    <property type="entry name" value="Vaccinia Virus protein VP39"/>
    <property type="match status" value="1"/>
</dbReference>
<evidence type="ECO:0000256" key="3">
    <source>
        <dbReference type="ARBA" id="ARBA00022691"/>
    </source>
</evidence>
<dbReference type="GO" id="GO:0032259">
    <property type="term" value="P:methylation"/>
    <property type="evidence" value="ECO:0007669"/>
    <property type="project" value="UniProtKB-KW"/>
</dbReference>
<dbReference type="GO" id="GO:0008171">
    <property type="term" value="F:O-methyltransferase activity"/>
    <property type="evidence" value="ECO:0007669"/>
    <property type="project" value="InterPro"/>
</dbReference>
<comment type="caution">
    <text evidence="4">The sequence shown here is derived from an EMBL/GenBank/DDBJ whole genome shotgun (WGS) entry which is preliminary data.</text>
</comment>
<dbReference type="InterPro" id="IPR029063">
    <property type="entry name" value="SAM-dependent_MTases_sf"/>
</dbReference>